<name>A0A6I6N1B9_9ACTN</name>
<dbReference type="EMBL" id="CP047020">
    <property type="protein sequence ID" value="QHA06493.1"/>
    <property type="molecule type" value="Genomic_DNA"/>
</dbReference>
<dbReference type="PANTHER" id="PTHR38567">
    <property type="entry name" value="DUF4291 DOMAIN-CONTAINING PROTEIN"/>
    <property type="match status" value="1"/>
</dbReference>
<dbReference type="Pfam" id="PF14124">
    <property type="entry name" value="DUF4291"/>
    <property type="match status" value="1"/>
</dbReference>
<accession>A0A6I6N1B9</accession>
<keyword evidence="2" id="KW-1185">Reference proteome</keyword>
<proteinExistence type="predicted"/>
<evidence type="ECO:0000313" key="2">
    <source>
        <dbReference type="Proteomes" id="UP000436138"/>
    </source>
</evidence>
<evidence type="ECO:0000313" key="1">
    <source>
        <dbReference type="EMBL" id="QHA06493.1"/>
    </source>
</evidence>
<protein>
    <submittedName>
        <fullName evidence="1">DUF4291 family protein</fullName>
    </submittedName>
</protein>
<reference evidence="1 2" key="1">
    <citation type="submission" date="2019-12" db="EMBL/GenBank/DDBJ databases">
        <title>Streptomyces sp. strain T44 isolated from rhizosphere soil of Broussonetia papyrifera.</title>
        <authorList>
            <person name="Mo P."/>
        </authorList>
    </citation>
    <scope>NUCLEOTIDE SEQUENCE [LARGE SCALE GENOMIC DNA]</scope>
    <source>
        <strain evidence="1 2">T44</strain>
    </source>
</reference>
<dbReference type="AlphaFoldDB" id="A0A6I6N1B9"/>
<dbReference type="RefSeq" id="WP_158924140.1">
    <property type="nucleotide sequence ID" value="NZ_JBHJVD010001483.1"/>
</dbReference>
<gene>
    <name evidence="1" type="ORF">GQF42_27295</name>
</gene>
<dbReference type="KEGG" id="sbro:GQF42_27295"/>
<sequence length="58" mass="6769">MAEPQRRIRAAHTESTVTVYQAYSPETGLLTVRDGRFPSVWKRDRMTWITKARSQPHP</sequence>
<organism evidence="1 2">
    <name type="scientific">Streptomyces broussonetiae</name>
    <dbReference type="NCBI Taxonomy" id="2686304"/>
    <lineage>
        <taxon>Bacteria</taxon>
        <taxon>Bacillati</taxon>
        <taxon>Actinomycetota</taxon>
        <taxon>Actinomycetes</taxon>
        <taxon>Kitasatosporales</taxon>
        <taxon>Streptomycetaceae</taxon>
        <taxon>Streptomyces</taxon>
    </lineage>
</organism>
<dbReference type="InterPro" id="IPR025633">
    <property type="entry name" value="DUF4291"/>
</dbReference>
<dbReference type="Proteomes" id="UP000436138">
    <property type="component" value="Chromosome"/>
</dbReference>
<dbReference type="PANTHER" id="PTHR38567:SF1">
    <property type="entry name" value="DUF4291 DOMAIN-CONTAINING PROTEIN"/>
    <property type="match status" value="1"/>
</dbReference>